<dbReference type="EMBL" id="BMSZ01000010">
    <property type="protein sequence ID" value="GGS58628.1"/>
    <property type="molecule type" value="Genomic_DNA"/>
</dbReference>
<dbReference type="InterPro" id="IPR036884">
    <property type="entry name" value="2Fe-2S-bd_dom_sf"/>
</dbReference>
<dbReference type="InterPro" id="IPR002888">
    <property type="entry name" value="2Fe-2S-bd"/>
</dbReference>
<dbReference type="Gene3D" id="3.10.20.30">
    <property type="match status" value="1"/>
</dbReference>
<dbReference type="InterPro" id="IPR012675">
    <property type="entry name" value="Beta-grasp_dom_sf"/>
</dbReference>
<dbReference type="Gene3D" id="1.10.150.120">
    <property type="entry name" value="[2Fe-2S]-binding domain"/>
    <property type="match status" value="1"/>
</dbReference>
<evidence type="ECO:0000259" key="4">
    <source>
        <dbReference type="PROSITE" id="PS51085"/>
    </source>
</evidence>
<evidence type="ECO:0000313" key="6">
    <source>
        <dbReference type="Proteomes" id="UP000659767"/>
    </source>
</evidence>
<dbReference type="PANTHER" id="PTHR45331">
    <property type="entry name" value="OXIDOREDUCTASE, IRON-SULPHUR BINDING SUBUNIT-RELATED-RELATED"/>
    <property type="match status" value="1"/>
</dbReference>
<reference evidence="6" key="1">
    <citation type="journal article" date="2019" name="Int. J. Syst. Evol. Microbiol.">
        <title>The Global Catalogue of Microorganisms (GCM) 10K type strain sequencing project: providing services to taxonomists for standard genome sequencing and annotation.</title>
        <authorList>
            <consortium name="The Broad Institute Genomics Platform"/>
            <consortium name="The Broad Institute Genome Sequencing Center for Infectious Disease"/>
            <person name="Wu L."/>
            <person name="Ma J."/>
        </authorList>
    </citation>
    <scope>NUCLEOTIDE SEQUENCE [LARGE SCALE GENOMIC DNA]</scope>
    <source>
        <strain evidence="6">JCM 4350</strain>
    </source>
</reference>
<evidence type="ECO:0000256" key="3">
    <source>
        <dbReference type="ARBA" id="ARBA00023004"/>
    </source>
</evidence>
<evidence type="ECO:0000256" key="1">
    <source>
        <dbReference type="ARBA" id="ARBA00022723"/>
    </source>
</evidence>
<dbReference type="InterPro" id="IPR006058">
    <property type="entry name" value="2Fe2S_fd_BS"/>
</dbReference>
<name>A0ABQ2TAR9_STRBA</name>
<dbReference type="PROSITE" id="PS00197">
    <property type="entry name" value="2FE2S_FER_1"/>
    <property type="match status" value="1"/>
</dbReference>
<dbReference type="Proteomes" id="UP000659767">
    <property type="component" value="Unassembled WGS sequence"/>
</dbReference>
<dbReference type="CDD" id="cd00207">
    <property type="entry name" value="fer2"/>
    <property type="match status" value="1"/>
</dbReference>
<dbReference type="InterPro" id="IPR001041">
    <property type="entry name" value="2Fe-2S_ferredoxin-type"/>
</dbReference>
<comment type="caution">
    <text evidence="5">The sequence shown here is derived from an EMBL/GenBank/DDBJ whole genome shotgun (WGS) entry which is preliminary data.</text>
</comment>
<keyword evidence="6" id="KW-1185">Reference proteome</keyword>
<dbReference type="InterPro" id="IPR052914">
    <property type="entry name" value="Aldehyde_Oxdr_Iron-Sulfur"/>
</dbReference>
<feature type="domain" description="2Fe-2S ferredoxin-type" evidence="4">
    <location>
        <begin position="20"/>
        <end position="96"/>
    </location>
</feature>
<proteinExistence type="predicted"/>
<organism evidence="5 6">
    <name type="scientific">Streptomyces badius</name>
    <dbReference type="NCBI Taxonomy" id="1941"/>
    <lineage>
        <taxon>Bacteria</taxon>
        <taxon>Bacillati</taxon>
        <taxon>Actinomycetota</taxon>
        <taxon>Actinomycetes</taxon>
        <taxon>Kitasatosporales</taxon>
        <taxon>Streptomycetaceae</taxon>
        <taxon>Streptomyces</taxon>
    </lineage>
</organism>
<keyword evidence="1" id="KW-0479">Metal-binding</keyword>
<gene>
    <name evidence="5" type="ORF">GCM10010253_36540</name>
</gene>
<dbReference type="PROSITE" id="PS51085">
    <property type="entry name" value="2FE2S_FER_2"/>
    <property type="match status" value="1"/>
</dbReference>
<evidence type="ECO:0000313" key="5">
    <source>
        <dbReference type="EMBL" id="GGS58628.1"/>
    </source>
</evidence>
<accession>A0ABQ2TAR9</accession>
<dbReference type="PANTHER" id="PTHR45331:SF2">
    <property type="entry name" value="OXIDOREDUCTASE WITH IRON-SULFUR SUBUNIT"/>
    <property type="match status" value="1"/>
</dbReference>
<dbReference type="SUPFAM" id="SSF54292">
    <property type="entry name" value="2Fe-2S ferredoxin-like"/>
    <property type="match status" value="1"/>
</dbReference>
<keyword evidence="3" id="KW-0408">Iron</keyword>
<dbReference type="RefSeq" id="WP_128816847.1">
    <property type="nucleotide sequence ID" value="NZ_BMSZ01000010.1"/>
</dbReference>
<sequence length="186" mass="19713">MDSLALGADLEPEPVVDEHSTVTLFVNGEETTLTVDHRATVLETLREGFGLTGAKKGCDHGQCGACTVLVDGRRVNSCLLLTVTRDGATITTVEGLADGESLHPVQQAFVERDALQCGFCTPGQICSAVGMLREAADGHPSHVTEPDHATGPVALDADEIRERMSGNLCRCGAYPRIVEAIEDVIE</sequence>
<evidence type="ECO:0000256" key="2">
    <source>
        <dbReference type="ARBA" id="ARBA00023002"/>
    </source>
</evidence>
<dbReference type="SUPFAM" id="SSF47741">
    <property type="entry name" value="CO dehydrogenase ISP C-domain like"/>
    <property type="match status" value="1"/>
</dbReference>
<protein>
    <submittedName>
        <fullName evidence="5">Oxidoreductase</fullName>
    </submittedName>
</protein>
<dbReference type="Pfam" id="PF01799">
    <property type="entry name" value="Fer2_2"/>
    <property type="match status" value="1"/>
</dbReference>
<dbReference type="Pfam" id="PF00111">
    <property type="entry name" value="Fer2"/>
    <property type="match status" value="1"/>
</dbReference>
<dbReference type="InterPro" id="IPR036010">
    <property type="entry name" value="2Fe-2S_ferredoxin-like_sf"/>
</dbReference>
<keyword evidence="2" id="KW-0560">Oxidoreductase</keyword>